<keyword evidence="3 9" id="KW-0963">Cytoplasm</keyword>
<sequence length="178" mass="18509">MKPLSSNRICWQAAAEVLATAEYQSPVGRLYLAAGAAGLTHLTAAPLTGIVLGQEDEAALASANGHLAEAIVQLDEYFAGQRLGFELMLAPKGTAFQRRVWQALVDIAPGATCSYSQLADEIGNPKAVRAVGSANGANPIAIIVPCHRVIGKSGKLVGYAWGLTMKQALLDLETPAAG</sequence>
<dbReference type="Pfam" id="PF02870">
    <property type="entry name" value="Methyltransf_1N"/>
    <property type="match status" value="1"/>
</dbReference>
<evidence type="ECO:0000256" key="1">
    <source>
        <dbReference type="ARBA" id="ARBA00001286"/>
    </source>
</evidence>
<dbReference type="InterPro" id="IPR036388">
    <property type="entry name" value="WH-like_DNA-bd_sf"/>
</dbReference>
<dbReference type="EC" id="2.1.1.63" evidence="9"/>
<evidence type="ECO:0000256" key="7">
    <source>
        <dbReference type="ARBA" id="ARBA00023204"/>
    </source>
</evidence>
<dbReference type="GO" id="GO:0005737">
    <property type="term" value="C:cytoplasm"/>
    <property type="evidence" value="ECO:0007669"/>
    <property type="project" value="UniProtKB-SubCell"/>
</dbReference>
<comment type="catalytic activity">
    <reaction evidence="1 9">
        <text>a 4-O-methyl-thymidine in DNA + L-cysteinyl-[protein] = a thymidine in DNA + S-methyl-L-cysteinyl-[protein]</text>
        <dbReference type="Rhea" id="RHEA:53428"/>
        <dbReference type="Rhea" id="RHEA-COMP:10131"/>
        <dbReference type="Rhea" id="RHEA-COMP:10132"/>
        <dbReference type="Rhea" id="RHEA-COMP:13555"/>
        <dbReference type="Rhea" id="RHEA-COMP:13556"/>
        <dbReference type="ChEBI" id="CHEBI:29950"/>
        <dbReference type="ChEBI" id="CHEBI:82612"/>
        <dbReference type="ChEBI" id="CHEBI:137386"/>
        <dbReference type="ChEBI" id="CHEBI:137387"/>
        <dbReference type="EC" id="2.1.1.63"/>
    </reaction>
</comment>
<dbReference type="InterPro" id="IPR023546">
    <property type="entry name" value="MGMT"/>
</dbReference>
<dbReference type="RefSeq" id="WP_207324197.1">
    <property type="nucleotide sequence ID" value="NZ_CP071504.1"/>
</dbReference>
<evidence type="ECO:0000259" key="10">
    <source>
        <dbReference type="Pfam" id="PF01035"/>
    </source>
</evidence>
<dbReference type="GO" id="GO:0032259">
    <property type="term" value="P:methylation"/>
    <property type="evidence" value="ECO:0007669"/>
    <property type="project" value="UniProtKB-KW"/>
</dbReference>
<comment type="function">
    <text evidence="9">Involved in the cellular defense against the biological effects of O6-methylguanine (O6-MeG) and O4-methylthymine (O4-MeT) in DNA. Repairs the methylated nucleobase in DNA by stoichiometrically transferring the methyl group to a cysteine residue in the enzyme. This is a suicide reaction: the enzyme is irreversibly inactivated.</text>
</comment>
<dbReference type="Proteomes" id="UP000663281">
    <property type="component" value="Chromosome"/>
</dbReference>
<keyword evidence="6 9" id="KW-0227">DNA damage</keyword>
<organism evidence="12 13">
    <name type="scientific">Shewanella cyperi</name>
    <dbReference type="NCBI Taxonomy" id="2814292"/>
    <lineage>
        <taxon>Bacteria</taxon>
        <taxon>Pseudomonadati</taxon>
        <taxon>Pseudomonadota</taxon>
        <taxon>Gammaproteobacteria</taxon>
        <taxon>Alteromonadales</taxon>
        <taxon>Shewanellaceae</taxon>
        <taxon>Shewanella</taxon>
    </lineage>
</organism>
<feature type="domain" description="Methylated-DNA-[protein]-cysteine S-methyltransferase DNA binding" evidence="10">
    <location>
        <begin position="95"/>
        <end position="173"/>
    </location>
</feature>
<dbReference type="InterPro" id="IPR008332">
    <property type="entry name" value="MethylG_MeTrfase_N"/>
</dbReference>
<evidence type="ECO:0000313" key="12">
    <source>
        <dbReference type="EMBL" id="QSX28873.1"/>
    </source>
</evidence>
<evidence type="ECO:0000256" key="5">
    <source>
        <dbReference type="ARBA" id="ARBA00022679"/>
    </source>
</evidence>
<dbReference type="PANTHER" id="PTHR10815">
    <property type="entry name" value="METHYLATED-DNA--PROTEIN-CYSTEINE METHYLTRANSFERASE"/>
    <property type="match status" value="1"/>
</dbReference>
<comment type="subcellular location">
    <subcellularLocation>
        <location evidence="9">Cytoplasm</location>
    </subcellularLocation>
</comment>
<dbReference type="GO" id="GO:0006307">
    <property type="term" value="P:DNA alkylation repair"/>
    <property type="evidence" value="ECO:0007669"/>
    <property type="project" value="UniProtKB-UniRule"/>
</dbReference>
<dbReference type="PROSITE" id="PS00374">
    <property type="entry name" value="MGMT"/>
    <property type="match status" value="1"/>
</dbReference>
<evidence type="ECO:0000259" key="11">
    <source>
        <dbReference type="Pfam" id="PF02870"/>
    </source>
</evidence>
<dbReference type="PANTHER" id="PTHR10815:SF5">
    <property type="entry name" value="METHYLATED-DNA--PROTEIN-CYSTEINE METHYLTRANSFERASE"/>
    <property type="match status" value="1"/>
</dbReference>
<dbReference type="KEGG" id="scyp:JYB88_11390"/>
<dbReference type="InterPro" id="IPR001497">
    <property type="entry name" value="MethylDNA_cys_MeTrfase_AS"/>
</dbReference>
<evidence type="ECO:0000256" key="3">
    <source>
        <dbReference type="ARBA" id="ARBA00022490"/>
    </source>
</evidence>
<dbReference type="Pfam" id="PF01035">
    <property type="entry name" value="DNA_binding_1"/>
    <property type="match status" value="1"/>
</dbReference>
<dbReference type="AlphaFoldDB" id="A0A974XKE8"/>
<evidence type="ECO:0000256" key="2">
    <source>
        <dbReference type="ARBA" id="ARBA00008711"/>
    </source>
</evidence>
<gene>
    <name evidence="12" type="ORF">JYB88_11390</name>
</gene>
<name>A0A974XKE8_9GAMM</name>
<keyword evidence="5 9" id="KW-0808">Transferase</keyword>
<dbReference type="HAMAP" id="MF_00772">
    <property type="entry name" value="OGT"/>
    <property type="match status" value="1"/>
</dbReference>
<keyword evidence="13" id="KW-1185">Reference proteome</keyword>
<comment type="similarity">
    <text evidence="2 9">Belongs to the MGMT family.</text>
</comment>
<keyword evidence="7 9" id="KW-0234">DNA repair</keyword>
<dbReference type="InterPro" id="IPR036631">
    <property type="entry name" value="MGMT_N_sf"/>
</dbReference>
<dbReference type="InterPro" id="IPR014048">
    <property type="entry name" value="MethylDNA_cys_MeTrfase_DNA-bd"/>
</dbReference>
<dbReference type="FunFam" id="1.10.10.10:FF:000214">
    <property type="entry name" value="Methylated-DNA--protein-cysteine methyltransferase"/>
    <property type="match status" value="1"/>
</dbReference>
<proteinExistence type="inferred from homology"/>
<reference evidence="12 13" key="1">
    <citation type="submission" date="2021-03" db="EMBL/GenBank/DDBJ databases">
        <title>Novel species identification of genus Shewanella.</title>
        <authorList>
            <person name="Liu G."/>
            <person name="Zhang Q."/>
        </authorList>
    </citation>
    <scope>NUCLEOTIDE SEQUENCE [LARGE SCALE GENOMIC DNA]</scope>
    <source>
        <strain evidence="12 13">FJAT-53726</strain>
    </source>
</reference>
<dbReference type="SUPFAM" id="SSF53155">
    <property type="entry name" value="Methylated DNA-protein cysteine methyltransferase domain"/>
    <property type="match status" value="1"/>
</dbReference>
<dbReference type="NCBIfam" id="TIGR00589">
    <property type="entry name" value="ogt"/>
    <property type="match status" value="1"/>
</dbReference>
<protein>
    <recommendedName>
        <fullName evidence="9">Methylated-DNA--protein-cysteine methyltransferase</fullName>
        <ecNumber evidence="9">2.1.1.63</ecNumber>
    </recommendedName>
    <alternativeName>
        <fullName evidence="9">6-O-methylguanine-DNA methyltransferase</fullName>
        <shortName evidence="9">MGMT</shortName>
    </alternativeName>
    <alternativeName>
        <fullName evidence="9">O-6-methylguanine-DNA-alkyltransferase</fullName>
    </alternativeName>
</protein>
<dbReference type="EMBL" id="CP071504">
    <property type="protein sequence ID" value="QSX28873.1"/>
    <property type="molecule type" value="Genomic_DNA"/>
</dbReference>
<dbReference type="GO" id="GO:0003908">
    <property type="term" value="F:methylated-DNA-[protein]-cysteine S-methyltransferase activity"/>
    <property type="evidence" value="ECO:0007669"/>
    <property type="project" value="UniProtKB-UniRule"/>
</dbReference>
<dbReference type="Gene3D" id="3.30.160.70">
    <property type="entry name" value="Methylated DNA-protein cysteine methyltransferase domain"/>
    <property type="match status" value="1"/>
</dbReference>
<feature type="domain" description="Methylguanine DNA methyltransferase ribonuclease-like" evidence="11">
    <location>
        <begin position="23"/>
        <end position="90"/>
    </location>
</feature>
<comment type="miscellaneous">
    <text evidence="9">This enzyme catalyzes only one turnover and therefore is not strictly catalytic. According to one definition, an enzyme is a biocatalyst that acts repeatedly and over many reaction cycles.</text>
</comment>
<evidence type="ECO:0000256" key="4">
    <source>
        <dbReference type="ARBA" id="ARBA00022603"/>
    </source>
</evidence>
<dbReference type="InterPro" id="IPR036217">
    <property type="entry name" value="MethylDNA_cys_MeTrfase_DNAb"/>
</dbReference>
<evidence type="ECO:0000256" key="6">
    <source>
        <dbReference type="ARBA" id="ARBA00022763"/>
    </source>
</evidence>
<dbReference type="SUPFAM" id="SSF46767">
    <property type="entry name" value="Methylated DNA-protein cysteine methyltransferase, C-terminal domain"/>
    <property type="match status" value="1"/>
</dbReference>
<evidence type="ECO:0000256" key="9">
    <source>
        <dbReference type="HAMAP-Rule" id="MF_00772"/>
    </source>
</evidence>
<accession>A0A974XKE8</accession>
<evidence type="ECO:0000313" key="13">
    <source>
        <dbReference type="Proteomes" id="UP000663281"/>
    </source>
</evidence>
<keyword evidence="4 9" id="KW-0489">Methyltransferase</keyword>
<dbReference type="CDD" id="cd06445">
    <property type="entry name" value="ATase"/>
    <property type="match status" value="1"/>
</dbReference>
<comment type="catalytic activity">
    <reaction evidence="8 9">
        <text>a 6-O-methyl-2'-deoxyguanosine in DNA + L-cysteinyl-[protein] = S-methyl-L-cysteinyl-[protein] + a 2'-deoxyguanosine in DNA</text>
        <dbReference type="Rhea" id="RHEA:24000"/>
        <dbReference type="Rhea" id="RHEA-COMP:10131"/>
        <dbReference type="Rhea" id="RHEA-COMP:10132"/>
        <dbReference type="Rhea" id="RHEA-COMP:11367"/>
        <dbReference type="Rhea" id="RHEA-COMP:11368"/>
        <dbReference type="ChEBI" id="CHEBI:29950"/>
        <dbReference type="ChEBI" id="CHEBI:82612"/>
        <dbReference type="ChEBI" id="CHEBI:85445"/>
        <dbReference type="ChEBI" id="CHEBI:85448"/>
        <dbReference type="EC" id="2.1.1.63"/>
    </reaction>
</comment>
<dbReference type="Gene3D" id="1.10.10.10">
    <property type="entry name" value="Winged helix-like DNA-binding domain superfamily/Winged helix DNA-binding domain"/>
    <property type="match status" value="1"/>
</dbReference>
<feature type="active site" description="Nucleophile; methyl group acceptor" evidence="9">
    <location>
        <position position="146"/>
    </location>
</feature>
<evidence type="ECO:0000256" key="8">
    <source>
        <dbReference type="ARBA" id="ARBA00049348"/>
    </source>
</evidence>